<dbReference type="Gene3D" id="3.90.1530.10">
    <property type="entry name" value="Conserved hypothetical protein from pyrococcus furiosus pfu- 392566-001, ParB domain"/>
    <property type="match status" value="1"/>
</dbReference>
<accession>B6YVU1</accession>
<name>B6YVU1_THEON</name>
<gene>
    <name evidence="1" type="ordered locus">TON_0776</name>
</gene>
<protein>
    <submittedName>
        <fullName evidence="1">Inosine-5'-monophosphate dehydrogenase related protein III</fullName>
    </submittedName>
</protein>
<dbReference type="PATRIC" id="fig|523850.10.peg.781"/>
<dbReference type="AlphaFoldDB" id="B6YVU1"/>
<evidence type="ECO:0000313" key="2">
    <source>
        <dbReference type="Proteomes" id="UP000002727"/>
    </source>
</evidence>
<dbReference type="HOGENOM" id="CLU_2857297_0_0_2"/>
<dbReference type="Proteomes" id="UP000002727">
    <property type="component" value="Chromosome"/>
</dbReference>
<proteinExistence type="predicted"/>
<dbReference type="eggNOG" id="arCOG00622">
    <property type="taxonomic scope" value="Archaea"/>
</dbReference>
<dbReference type="EMBL" id="CP000855">
    <property type="protein sequence ID" value="ACJ16264.1"/>
    <property type="molecule type" value="Genomic_DNA"/>
</dbReference>
<sequence>MVIPYGGKYYVLDGHHRAFALKKLGFTEVEAILLRPKNGFVPGVVRTVEKGGLKKLEDVKIVRD</sequence>
<organism evidence="1 2">
    <name type="scientific">Thermococcus onnurineus (strain NA1)</name>
    <dbReference type="NCBI Taxonomy" id="523850"/>
    <lineage>
        <taxon>Archaea</taxon>
        <taxon>Methanobacteriati</taxon>
        <taxon>Methanobacteriota</taxon>
        <taxon>Thermococci</taxon>
        <taxon>Thermococcales</taxon>
        <taxon>Thermococcaceae</taxon>
        <taxon>Thermococcus</taxon>
    </lineage>
</organism>
<evidence type="ECO:0000313" key="1">
    <source>
        <dbReference type="EMBL" id="ACJ16264.1"/>
    </source>
</evidence>
<dbReference type="STRING" id="523850.TON_0776"/>
<reference evidence="1 2" key="1">
    <citation type="journal article" date="2008" name="J. Bacteriol.">
        <title>The complete genome sequence of Thermococcus onnurineus NA1 reveals a mixed heterotrophic and carboxydotrophic metabolism.</title>
        <authorList>
            <person name="Lee H.S."/>
            <person name="Kang S.G."/>
            <person name="Bae S.S."/>
            <person name="Lim J.K."/>
            <person name="Cho Y."/>
            <person name="Kim Y.J."/>
            <person name="Jeon J.H."/>
            <person name="Cha S.S."/>
            <person name="Kwon K.K."/>
            <person name="Kim H.T."/>
            <person name="Park C.J."/>
            <person name="Lee H.W."/>
            <person name="Kim S.I."/>
            <person name="Chun J."/>
            <person name="Colwell R.R."/>
            <person name="Kim S.J."/>
            <person name="Lee J.H."/>
        </authorList>
    </citation>
    <scope>NUCLEOTIDE SEQUENCE [LARGE SCALE GENOMIC DNA]</scope>
    <source>
        <strain evidence="1 2">NA1</strain>
    </source>
</reference>
<dbReference type="SUPFAM" id="SSF110849">
    <property type="entry name" value="ParB/Sulfiredoxin"/>
    <property type="match status" value="1"/>
</dbReference>
<dbReference type="KEGG" id="ton:TON_0776"/>
<dbReference type="InterPro" id="IPR036086">
    <property type="entry name" value="ParB/Sulfiredoxin_sf"/>
</dbReference>
<keyword evidence="2" id="KW-1185">Reference proteome</keyword>